<dbReference type="OrthoDB" id="201232at2157"/>
<name>A0A0W1RCJ8_9EURY</name>
<reference evidence="1 2" key="1">
    <citation type="submission" date="2015-12" db="EMBL/GenBank/DDBJ databases">
        <title>Haloprofundus marisrubri gen. nov., sp. nov., an extremely halophilic archaeon isolated from the Discovery deep brine-seawater interface in the Red Sea.</title>
        <authorList>
            <person name="Zhang G."/>
            <person name="Stingl U."/>
            <person name="Rashid M."/>
        </authorList>
    </citation>
    <scope>NUCLEOTIDE SEQUENCE [LARGE SCALE GENOMIC DNA]</scope>
    <source>
        <strain evidence="1 2">SB9</strain>
    </source>
</reference>
<dbReference type="AlphaFoldDB" id="A0A0W1RCJ8"/>
<dbReference type="Pfam" id="PF19093">
    <property type="entry name" value="DUF5781"/>
    <property type="match status" value="1"/>
</dbReference>
<dbReference type="RefSeq" id="WP_058580645.1">
    <property type="nucleotide sequence ID" value="NZ_LOPU01000016.1"/>
</dbReference>
<sequence>MDLRVQGPAAPDAFLSAADLLETEYELSWPVHVRVRDDPDERTWAGHYSNAAGDYHVLNISRQAATSAMARELALHEFSHMARYEQSHPSHVQSTEEALYLALTGRSVERRKLAHCYQIANHMKDIYADDITISVAPAEKLVYFLESQLAAALADQPSAVPRADWTRTTAASDPEITAVNAAFALALVERHGLVDDDHRLYDLAHAADDDAPNVRVDEFKRQFRSLAPETNTSDYRKALVDVTRAYAVGSGGGPQAAD</sequence>
<gene>
    <name evidence="1" type="ORF">AUR64_06575</name>
</gene>
<dbReference type="InterPro" id="IPR043940">
    <property type="entry name" value="DUF5781"/>
</dbReference>
<dbReference type="EMBL" id="LOPU01000016">
    <property type="protein sequence ID" value="KTG10847.1"/>
    <property type="molecule type" value="Genomic_DNA"/>
</dbReference>
<comment type="caution">
    <text evidence="1">The sequence shown here is derived from an EMBL/GenBank/DDBJ whole genome shotgun (WGS) entry which is preliminary data.</text>
</comment>
<proteinExistence type="predicted"/>
<protein>
    <submittedName>
        <fullName evidence="1">Uncharacterized protein</fullName>
    </submittedName>
</protein>
<evidence type="ECO:0000313" key="1">
    <source>
        <dbReference type="EMBL" id="KTG10847.1"/>
    </source>
</evidence>
<evidence type="ECO:0000313" key="2">
    <source>
        <dbReference type="Proteomes" id="UP000054387"/>
    </source>
</evidence>
<dbReference type="Proteomes" id="UP000054387">
    <property type="component" value="Unassembled WGS sequence"/>
</dbReference>
<keyword evidence="2" id="KW-1185">Reference proteome</keyword>
<accession>A0A0W1RCJ8</accession>
<organism evidence="1 2">
    <name type="scientific">Haloprofundus marisrubri</name>
    <dbReference type="NCBI Taxonomy" id="1514971"/>
    <lineage>
        <taxon>Archaea</taxon>
        <taxon>Methanobacteriati</taxon>
        <taxon>Methanobacteriota</taxon>
        <taxon>Stenosarchaea group</taxon>
        <taxon>Halobacteria</taxon>
        <taxon>Halobacteriales</taxon>
        <taxon>Haloferacaceae</taxon>
        <taxon>Haloprofundus</taxon>
    </lineage>
</organism>